<organism evidence="1 2">
    <name type="scientific">Bacteroides clarus YIT 12056</name>
    <dbReference type="NCBI Taxonomy" id="762984"/>
    <lineage>
        <taxon>Bacteria</taxon>
        <taxon>Pseudomonadati</taxon>
        <taxon>Bacteroidota</taxon>
        <taxon>Bacteroidia</taxon>
        <taxon>Bacteroidales</taxon>
        <taxon>Bacteroidaceae</taxon>
        <taxon>Bacteroides</taxon>
    </lineage>
</organism>
<keyword evidence="2" id="KW-1185">Reference proteome</keyword>
<comment type="caution">
    <text evidence="1">The sequence shown here is derived from an EMBL/GenBank/DDBJ whole genome shotgun (WGS) entry which is preliminary data.</text>
</comment>
<dbReference type="Proteomes" id="UP000010321">
    <property type="component" value="Unassembled WGS sequence"/>
</dbReference>
<dbReference type="EMBL" id="AFBM01000007">
    <property type="protein sequence ID" value="EGF54022.1"/>
    <property type="molecule type" value="Genomic_DNA"/>
</dbReference>
<name>A0ABP2KUZ7_9BACE</name>
<protein>
    <submittedName>
        <fullName evidence="1">Uncharacterized protein</fullName>
    </submittedName>
</protein>
<reference evidence="1 2" key="1">
    <citation type="submission" date="2011-02" db="EMBL/GenBank/DDBJ databases">
        <authorList>
            <person name="Weinstock G."/>
            <person name="Sodergren E."/>
            <person name="Clifton S."/>
            <person name="Fulton L."/>
            <person name="Fulton B."/>
            <person name="Courtney L."/>
            <person name="Fronick C."/>
            <person name="Harrison M."/>
            <person name="Strong C."/>
            <person name="Farmer C."/>
            <person name="Delahaunty K."/>
            <person name="Markovic C."/>
            <person name="Hall O."/>
            <person name="Minx P."/>
            <person name="Tomlinson C."/>
            <person name="Mitreva M."/>
            <person name="Hou S."/>
            <person name="Chen J."/>
            <person name="Wollam A."/>
            <person name="Pepin K.H."/>
            <person name="Johnson M."/>
            <person name="Bhonagiri V."/>
            <person name="Zhang X."/>
            <person name="Suruliraj S."/>
            <person name="Warren W."/>
            <person name="Chinwalla A."/>
            <person name="Mardis E.R."/>
            <person name="Wilson R.K."/>
        </authorList>
    </citation>
    <scope>NUCLEOTIDE SEQUENCE [LARGE SCALE GENOMIC DNA]</scope>
    <source>
        <strain evidence="1 2">YIT 12056</strain>
    </source>
</reference>
<gene>
    <name evidence="1" type="ORF">HMPREF9445_00762</name>
</gene>
<evidence type="ECO:0000313" key="1">
    <source>
        <dbReference type="EMBL" id="EGF54022.1"/>
    </source>
</evidence>
<sequence length="39" mass="4705">MFLQVKFLLLCSITVNKSKKPYQAYQLYNQYYIGVITRK</sequence>
<proteinExistence type="predicted"/>
<evidence type="ECO:0000313" key="2">
    <source>
        <dbReference type="Proteomes" id="UP000010321"/>
    </source>
</evidence>
<accession>A0ABP2KUZ7</accession>